<evidence type="ECO:0000256" key="5">
    <source>
        <dbReference type="ARBA" id="ARBA00022833"/>
    </source>
</evidence>
<dbReference type="Pfam" id="PF01432">
    <property type="entry name" value="Peptidase_M3"/>
    <property type="match status" value="1"/>
</dbReference>
<name>W7YBP0_9BACT</name>
<dbReference type="EMBL" id="BAMD01000066">
    <property type="protein sequence ID" value="GAF05058.1"/>
    <property type="molecule type" value="Genomic_DNA"/>
</dbReference>
<proteinExistence type="inferred from homology"/>
<dbReference type="GO" id="GO:0006508">
    <property type="term" value="P:proteolysis"/>
    <property type="evidence" value="ECO:0007669"/>
    <property type="project" value="UniProtKB-KW"/>
</dbReference>
<dbReference type="Gene3D" id="1.10.1370.40">
    <property type="match status" value="1"/>
</dbReference>
<dbReference type="InterPro" id="IPR024079">
    <property type="entry name" value="MetalloPept_cat_dom_sf"/>
</dbReference>
<evidence type="ECO:0000256" key="6">
    <source>
        <dbReference type="ARBA" id="ARBA00023049"/>
    </source>
</evidence>
<dbReference type="InterPro" id="IPR001567">
    <property type="entry name" value="Pept_M3A_M3B_dom"/>
</dbReference>
<dbReference type="OrthoDB" id="9773538at2"/>
<evidence type="ECO:0000313" key="10">
    <source>
        <dbReference type="Proteomes" id="UP000019402"/>
    </source>
</evidence>
<dbReference type="GO" id="GO:0004180">
    <property type="term" value="F:carboxypeptidase activity"/>
    <property type="evidence" value="ECO:0007669"/>
    <property type="project" value="TreeGrafter"/>
</dbReference>
<accession>W7YBP0</accession>
<comment type="caution">
    <text evidence="9">The sequence shown here is derived from an EMBL/GenBank/DDBJ whole genome shotgun (WGS) entry which is preliminary data.</text>
</comment>
<keyword evidence="2 7" id="KW-0645">Protease</keyword>
<keyword evidence="3 7" id="KW-0479">Metal-binding</keyword>
<dbReference type="InterPro" id="IPR024077">
    <property type="entry name" value="Neurolysin/TOP_dom2"/>
</dbReference>
<dbReference type="PROSITE" id="PS51257">
    <property type="entry name" value="PROKAR_LIPOPROTEIN"/>
    <property type="match status" value="1"/>
</dbReference>
<dbReference type="GO" id="GO:0046872">
    <property type="term" value="F:metal ion binding"/>
    <property type="evidence" value="ECO:0007669"/>
    <property type="project" value="UniProtKB-UniRule"/>
</dbReference>
<organism evidence="9 10">
    <name type="scientific">Saccharicrinis fermentans DSM 9555 = JCM 21142</name>
    <dbReference type="NCBI Taxonomy" id="869213"/>
    <lineage>
        <taxon>Bacteria</taxon>
        <taxon>Pseudomonadati</taxon>
        <taxon>Bacteroidota</taxon>
        <taxon>Bacteroidia</taxon>
        <taxon>Marinilabiliales</taxon>
        <taxon>Marinilabiliaceae</taxon>
        <taxon>Saccharicrinis</taxon>
    </lineage>
</organism>
<evidence type="ECO:0000259" key="8">
    <source>
        <dbReference type="Pfam" id="PF01432"/>
    </source>
</evidence>
<evidence type="ECO:0000256" key="1">
    <source>
        <dbReference type="ARBA" id="ARBA00006040"/>
    </source>
</evidence>
<evidence type="ECO:0000256" key="4">
    <source>
        <dbReference type="ARBA" id="ARBA00022801"/>
    </source>
</evidence>
<dbReference type="InterPro" id="IPR045090">
    <property type="entry name" value="Pept_M3A_M3B"/>
</dbReference>
<sequence length="701" mass="79774">MQKITFILILALTLTSACKTEPSMDTNPLLEAYNTPFEIAPFEQIKPAHFMPAFEAGIKQQQQNIKAIAENPETPTFANTIEALEYSNPLLTKVSSVFYNLTGANTNDSLKAIAQQVAPLLSKLNDDIYLNESLFSRIKTLYSNKDQLNLTSEQAMLLEKKHKAFVRGGANLPAESKDEFRRINEELSILTLQFGDNVLNETNNYIMLVDNKEELAGLSKGQIDAAAKTAQENGHEGKWAFTTQRPSITPFLQYSTNRKLREKLFKAYINRGDNNNQFDNKENIQKIVSLRVKRAQLLGYKNHAAYILEQNMAKTPETVNEKLAALMKKSLKVAKQELADMQRLIDAEGGNFKLQPWDWWYYAEKVKKEKYDLDESEIRPYFELNNVVKGIFYTANNLYGLKFERRTDLPTPHPDAISYEVKEADGSHIGILFMDFHPRASKRGGAWMSSYRKQEIKNGASITPIITMVCNFTKPTNDTPALLSFDEVTTLFHEFGHALHGLLSKCHYYSLSGTSVPRDFVELPSQVMEHWAAQPELLKVYGKHYQTGEVISDELIAKIQKSAKFNQGFMTTEYLAAAILDMDYHTLTEPLAIDPNTFEKESLDKMNLIPEIVSRYRSTYFNHVFSGGYSAGYYAYIWSAILDSDAFQAFRENGIFDKETATKFRKNILERGGTEDPMVLYKKFRGAEPDEKALLKDRGLI</sequence>
<dbReference type="InterPro" id="IPR034005">
    <property type="entry name" value="M3A_DCP"/>
</dbReference>
<dbReference type="Gene3D" id="3.40.390.10">
    <property type="entry name" value="Collagenase (Catalytic Domain)"/>
    <property type="match status" value="1"/>
</dbReference>
<dbReference type="SUPFAM" id="SSF55486">
    <property type="entry name" value="Metalloproteases ('zincins'), catalytic domain"/>
    <property type="match status" value="1"/>
</dbReference>
<keyword evidence="10" id="KW-1185">Reference proteome</keyword>
<dbReference type="GO" id="GO:0004222">
    <property type="term" value="F:metalloendopeptidase activity"/>
    <property type="evidence" value="ECO:0007669"/>
    <property type="project" value="InterPro"/>
</dbReference>
<dbReference type="eggNOG" id="COG0339">
    <property type="taxonomic scope" value="Bacteria"/>
</dbReference>
<evidence type="ECO:0000256" key="3">
    <source>
        <dbReference type="ARBA" id="ARBA00022723"/>
    </source>
</evidence>
<feature type="domain" description="Peptidase M3A/M3B catalytic" evidence="8">
    <location>
        <begin position="251"/>
        <end position="699"/>
    </location>
</feature>
<gene>
    <name evidence="9" type="ORF">JCM21142_93781</name>
</gene>
<keyword evidence="6 7" id="KW-0482">Metalloprotease</keyword>
<evidence type="ECO:0000256" key="7">
    <source>
        <dbReference type="RuleBase" id="RU003435"/>
    </source>
</evidence>
<comment type="similarity">
    <text evidence="1 7">Belongs to the peptidase M3 family.</text>
</comment>
<evidence type="ECO:0000256" key="2">
    <source>
        <dbReference type="ARBA" id="ARBA00022670"/>
    </source>
</evidence>
<dbReference type="AlphaFoldDB" id="W7YBP0"/>
<keyword evidence="5 7" id="KW-0862">Zinc</keyword>
<dbReference type="Proteomes" id="UP000019402">
    <property type="component" value="Unassembled WGS sequence"/>
</dbReference>
<dbReference type="FunFam" id="3.40.390.10:FF:000009">
    <property type="entry name" value="Oligopeptidase A"/>
    <property type="match status" value="1"/>
</dbReference>
<keyword evidence="4 7" id="KW-0378">Hydrolase</keyword>
<dbReference type="CDD" id="cd06456">
    <property type="entry name" value="M3A_DCP"/>
    <property type="match status" value="1"/>
</dbReference>
<protein>
    <submittedName>
        <fullName evidence="9">Peptidyl-dipeptidase Dcp</fullName>
    </submittedName>
</protein>
<reference evidence="9 10" key="1">
    <citation type="journal article" date="2014" name="Genome Announc.">
        <title>Draft Genome Sequence of Cytophaga fermentans JCM 21142T, a Facultative Anaerobe Isolated from Marine Mud.</title>
        <authorList>
            <person name="Starns D."/>
            <person name="Oshima K."/>
            <person name="Suda W."/>
            <person name="Iino T."/>
            <person name="Yuki M."/>
            <person name="Inoue J."/>
            <person name="Kitamura K."/>
            <person name="Iida T."/>
            <person name="Darby A."/>
            <person name="Hattori M."/>
            <person name="Ohkuma M."/>
        </authorList>
    </citation>
    <scope>NUCLEOTIDE SEQUENCE [LARGE SCALE GENOMIC DNA]</scope>
    <source>
        <strain evidence="9 10">JCM 21142</strain>
    </source>
</reference>
<evidence type="ECO:0000313" key="9">
    <source>
        <dbReference type="EMBL" id="GAF05058.1"/>
    </source>
</evidence>
<dbReference type="PANTHER" id="PTHR43660">
    <property type="entry name" value="DIPEPTIDYL CARBOXYPEPTIDASE"/>
    <property type="match status" value="1"/>
</dbReference>
<dbReference type="GO" id="GO:0005829">
    <property type="term" value="C:cytosol"/>
    <property type="evidence" value="ECO:0007669"/>
    <property type="project" value="TreeGrafter"/>
</dbReference>
<comment type="cofactor">
    <cofactor evidence="7">
        <name>Zn(2+)</name>
        <dbReference type="ChEBI" id="CHEBI:29105"/>
    </cofactor>
    <text evidence="7">Binds 1 zinc ion.</text>
</comment>
<dbReference type="PANTHER" id="PTHR43660:SF1">
    <property type="entry name" value="DIPEPTIDYL CARBOXYPEPTIDASE"/>
    <property type="match status" value="1"/>
</dbReference>
<dbReference type="Gene3D" id="1.10.1370.10">
    <property type="entry name" value="Neurolysin, domain 3"/>
    <property type="match status" value="1"/>
</dbReference>